<protein>
    <submittedName>
        <fullName evidence="2">Uncharacterized protein</fullName>
    </submittedName>
</protein>
<feature type="compositionally biased region" description="Basic and acidic residues" evidence="1">
    <location>
        <begin position="93"/>
        <end position="111"/>
    </location>
</feature>
<reference evidence="2" key="1">
    <citation type="submission" date="2022-03" db="EMBL/GenBank/DDBJ databases">
        <title>Streptomyces 7R015 and 7R016 isolated from Barleria lupulina in Thailand.</title>
        <authorList>
            <person name="Kanchanasin P."/>
            <person name="Phongsopitanun W."/>
            <person name="Tanasupawat S."/>
        </authorList>
    </citation>
    <scope>NUCLEOTIDE SEQUENCE</scope>
    <source>
        <strain evidence="2">7R015</strain>
    </source>
</reference>
<accession>A0ABS9YK82</accession>
<proteinExistence type="predicted"/>
<organism evidence="2 3">
    <name type="scientific">Streptomyces cylindrosporus</name>
    <dbReference type="NCBI Taxonomy" id="2927583"/>
    <lineage>
        <taxon>Bacteria</taxon>
        <taxon>Bacillati</taxon>
        <taxon>Actinomycetota</taxon>
        <taxon>Actinomycetes</taxon>
        <taxon>Kitasatosporales</taxon>
        <taxon>Streptomycetaceae</taxon>
        <taxon>Streptomyces</taxon>
    </lineage>
</organism>
<dbReference type="EMBL" id="JALDAY010000015">
    <property type="protein sequence ID" value="MCI3277657.1"/>
    <property type="molecule type" value="Genomic_DNA"/>
</dbReference>
<name>A0ABS9YK82_9ACTN</name>
<evidence type="ECO:0000256" key="1">
    <source>
        <dbReference type="SAM" id="MobiDB-lite"/>
    </source>
</evidence>
<sequence length="122" mass="13415">MSTTERFTLPSGAWIQFRDSNTLRRGDKKKALKAVPVDETGTMSLATPKEMDDGLLQVLVMDWSYPFPIPAESPGSLELIPWEDDDALTEKLGPIRDRLFASKPDPVKDATDPASPTEPSAV</sequence>
<dbReference type="Proteomes" id="UP001165269">
    <property type="component" value="Unassembled WGS sequence"/>
</dbReference>
<dbReference type="RefSeq" id="WP_242775504.1">
    <property type="nucleotide sequence ID" value="NZ_JALDAY010000015.1"/>
</dbReference>
<gene>
    <name evidence="2" type="ORF">MQP27_41965</name>
</gene>
<keyword evidence="3" id="KW-1185">Reference proteome</keyword>
<evidence type="ECO:0000313" key="2">
    <source>
        <dbReference type="EMBL" id="MCI3277657.1"/>
    </source>
</evidence>
<feature type="region of interest" description="Disordered" evidence="1">
    <location>
        <begin position="93"/>
        <end position="122"/>
    </location>
</feature>
<evidence type="ECO:0000313" key="3">
    <source>
        <dbReference type="Proteomes" id="UP001165269"/>
    </source>
</evidence>
<comment type="caution">
    <text evidence="2">The sequence shown here is derived from an EMBL/GenBank/DDBJ whole genome shotgun (WGS) entry which is preliminary data.</text>
</comment>